<evidence type="ECO:0000256" key="3">
    <source>
        <dbReference type="ARBA" id="ARBA00022448"/>
    </source>
</evidence>
<feature type="signal peptide" evidence="7">
    <location>
        <begin position="1"/>
        <end position="27"/>
    </location>
</feature>
<evidence type="ECO:0000256" key="1">
    <source>
        <dbReference type="ARBA" id="ARBA00004601"/>
    </source>
</evidence>
<dbReference type="GO" id="GO:0015031">
    <property type="term" value="P:protein transport"/>
    <property type="evidence" value="ECO:0007669"/>
    <property type="project" value="UniProtKB-KW"/>
</dbReference>
<dbReference type="InterPro" id="IPR012501">
    <property type="entry name" value="Vps54_C"/>
</dbReference>
<evidence type="ECO:0000256" key="5">
    <source>
        <dbReference type="ARBA" id="ARBA00023034"/>
    </source>
</evidence>
<comment type="caution">
    <text evidence="9">The sequence shown here is derived from an EMBL/GenBank/DDBJ whole genome shotgun (WGS) entry which is preliminary data.</text>
</comment>
<evidence type="ECO:0000313" key="9">
    <source>
        <dbReference type="EMBL" id="GFR44491.1"/>
    </source>
</evidence>
<keyword evidence="7" id="KW-0732">Signal</keyword>
<keyword evidence="10" id="KW-1185">Reference proteome</keyword>
<sequence>KHLALAAQALAALAALLPLLRWQLAGAVAEAPRRALLLPEFDRLAQDLSLHVEEIHGKLVDIMQERVHAACRQVAAEAEAWPRAPPQVQAHQAAQPAPSEALRLLVRQLGTLRSVLQPILQPEEVSYIFGR</sequence>
<gene>
    <name evidence="9" type="ORF">Agub_g5754</name>
</gene>
<dbReference type="AlphaFoldDB" id="A0AAD3DRB4"/>
<organism evidence="9 10">
    <name type="scientific">Astrephomene gubernaculifera</name>
    <dbReference type="NCBI Taxonomy" id="47775"/>
    <lineage>
        <taxon>Eukaryota</taxon>
        <taxon>Viridiplantae</taxon>
        <taxon>Chlorophyta</taxon>
        <taxon>core chlorophytes</taxon>
        <taxon>Chlorophyceae</taxon>
        <taxon>CS clade</taxon>
        <taxon>Chlamydomonadales</taxon>
        <taxon>Astrephomenaceae</taxon>
        <taxon>Astrephomene</taxon>
    </lineage>
</organism>
<accession>A0AAD3DRB4</accession>
<feature type="chain" id="PRO_5042043236" description="Vacuolar protein sorting-associated protein 54 C-terminal domain-containing protein" evidence="7">
    <location>
        <begin position="28"/>
        <end position="131"/>
    </location>
</feature>
<dbReference type="PANTHER" id="PTHR12965:SF0">
    <property type="entry name" value="VACUOLAR PROTEIN SORTING-ASSOCIATED PROTEIN 54"/>
    <property type="match status" value="1"/>
</dbReference>
<evidence type="ECO:0000256" key="6">
    <source>
        <dbReference type="ARBA" id="ARBA00023054"/>
    </source>
</evidence>
<dbReference type="Gene3D" id="6.10.250.860">
    <property type="match status" value="1"/>
</dbReference>
<evidence type="ECO:0000313" key="10">
    <source>
        <dbReference type="Proteomes" id="UP001054857"/>
    </source>
</evidence>
<evidence type="ECO:0000259" key="8">
    <source>
        <dbReference type="Pfam" id="PF07928"/>
    </source>
</evidence>
<dbReference type="EMBL" id="BMAR01000008">
    <property type="protein sequence ID" value="GFR44491.1"/>
    <property type="molecule type" value="Genomic_DNA"/>
</dbReference>
<dbReference type="GO" id="GO:0019905">
    <property type="term" value="F:syntaxin binding"/>
    <property type="evidence" value="ECO:0007669"/>
    <property type="project" value="TreeGrafter"/>
</dbReference>
<keyword evidence="3" id="KW-0813">Transport</keyword>
<dbReference type="Pfam" id="PF07928">
    <property type="entry name" value="Vps54"/>
    <property type="match status" value="1"/>
</dbReference>
<evidence type="ECO:0000256" key="2">
    <source>
        <dbReference type="ARBA" id="ARBA00009150"/>
    </source>
</evidence>
<name>A0AAD3DRB4_9CHLO</name>
<keyword evidence="4" id="KW-0653">Protein transport</keyword>
<dbReference type="InterPro" id="IPR039745">
    <property type="entry name" value="Vps54"/>
</dbReference>
<feature type="domain" description="Vacuolar protein sorting-associated protein 54 C-terminal" evidence="8">
    <location>
        <begin position="1"/>
        <end position="66"/>
    </location>
</feature>
<dbReference type="GO" id="GO:0042147">
    <property type="term" value="P:retrograde transport, endosome to Golgi"/>
    <property type="evidence" value="ECO:0007669"/>
    <property type="project" value="InterPro"/>
</dbReference>
<protein>
    <recommendedName>
        <fullName evidence="8">Vacuolar protein sorting-associated protein 54 C-terminal domain-containing protein</fullName>
    </recommendedName>
</protein>
<proteinExistence type="inferred from homology"/>
<dbReference type="PANTHER" id="PTHR12965">
    <property type="entry name" value="VACUOLAR PROTEIN SORTING 54"/>
    <property type="match status" value="1"/>
</dbReference>
<dbReference type="Proteomes" id="UP001054857">
    <property type="component" value="Unassembled WGS sequence"/>
</dbReference>
<comment type="subcellular location">
    <subcellularLocation>
        <location evidence="1">Golgi apparatus</location>
        <location evidence="1">trans-Golgi network</location>
    </subcellularLocation>
</comment>
<dbReference type="GO" id="GO:0006896">
    <property type="term" value="P:Golgi to vacuole transport"/>
    <property type="evidence" value="ECO:0007669"/>
    <property type="project" value="TreeGrafter"/>
</dbReference>
<reference evidence="9 10" key="1">
    <citation type="journal article" date="2021" name="Sci. Rep.">
        <title>Genome sequencing of the multicellular alga Astrephomene provides insights into convergent evolution of germ-soma differentiation.</title>
        <authorList>
            <person name="Yamashita S."/>
            <person name="Yamamoto K."/>
            <person name="Matsuzaki R."/>
            <person name="Suzuki S."/>
            <person name="Yamaguchi H."/>
            <person name="Hirooka S."/>
            <person name="Minakuchi Y."/>
            <person name="Miyagishima S."/>
            <person name="Kawachi M."/>
            <person name="Toyoda A."/>
            <person name="Nozaki H."/>
        </authorList>
    </citation>
    <scope>NUCLEOTIDE SEQUENCE [LARGE SCALE GENOMIC DNA]</scope>
    <source>
        <strain evidence="9 10">NIES-4017</strain>
    </source>
</reference>
<feature type="non-terminal residue" evidence="9">
    <location>
        <position position="1"/>
    </location>
</feature>
<evidence type="ECO:0000256" key="7">
    <source>
        <dbReference type="SAM" id="SignalP"/>
    </source>
</evidence>
<keyword evidence="5" id="KW-0333">Golgi apparatus</keyword>
<feature type="non-terminal residue" evidence="9">
    <location>
        <position position="131"/>
    </location>
</feature>
<dbReference type="GO" id="GO:0005829">
    <property type="term" value="C:cytosol"/>
    <property type="evidence" value="ECO:0007669"/>
    <property type="project" value="GOC"/>
</dbReference>
<dbReference type="GO" id="GO:0000938">
    <property type="term" value="C:GARP complex"/>
    <property type="evidence" value="ECO:0007669"/>
    <property type="project" value="InterPro"/>
</dbReference>
<comment type="similarity">
    <text evidence="2">Belongs to the VPS54 family.</text>
</comment>
<evidence type="ECO:0000256" key="4">
    <source>
        <dbReference type="ARBA" id="ARBA00022927"/>
    </source>
</evidence>
<keyword evidence="6" id="KW-0175">Coiled coil</keyword>